<accession>H0HQA7</accession>
<gene>
    <name evidence="3" type="ORF">MAXJ12_11687</name>
</gene>
<keyword evidence="1" id="KW-0802">TPR repeat</keyword>
<feature type="repeat" description="TPR" evidence="1">
    <location>
        <begin position="310"/>
        <end position="343"/>
    </location>
</feature>
<feature type="transmembrane region" description="Helical" evidence="2">
    <location>
        <begin position="75"/>
        <end position="97"/>
    </location>
</feature>
<reference evidence="3 4" key="1">
    <citation type="journal article" date="2012" name="J. Bacteriol.">
        <title>Draft Genome Sequence of Mesorhizobium alhagi CCNWXJ12-2T, a Novel Salt-Resistant Species Isolated from the Desert of Northwestern China.</title>
        <authorList>
            <person name="Zhou M."/>
            <person name="Chen W."/>
            <person name="Chen H."/>
            <person name="Wei G."/>
        </authorList>
    </citation>
    <scope>NUCLEOTIDE SEQUENCE [LARGE SCALE GENOMIC DNA]</scope>
    <source>
        <strain evidence="3 4">CCNWXJ12-2</strain>
    </source>
</reference>
<dbReference type="EMBL" id="AHAM01000087">
    <property type="protein sequence ID" value="EHK57079.1"/>
    <property type="molecule type" value="Genomic_DNA"/>
</dbReference>
<name>H0HQA7_9HYPH</name>
<protein>
    <submittedName>
        <fullName evidence="3">Tetratricopeptide protein</fullName>
    </submittedName>
</protein>
<proteinExistence type="predicted"/>
<evidence type="ECO:0000313" key="3">
    <source>
        <dbReference type="EMBL" id="EHK57079.1"/>
    </source>
</evidence>
<dbReference type="InterPro" id="IPR019734">
    <property type="entry name" value="TPR_rpt"/>
</dbReference>
<keyword evidence="2" id="KW-1133">Transmembrane helix</keyword>
<dbReference type="Gene3D" id="1.25.40.10">
    <property type="entry name" value="Tetratricopeptide repeat domain"/>
    <property type="match status" value="1"/>
</dbReference>
<dbReference type="AlphaFoldDB" id="H0HQA7"/>
<sequence>MQDECCNINERDMRKKVTKEREPKKRTTTSYVLKGVAQQNYDIRKIRFAMEQLSRTKDLPWYEDAFLFVEKLIKYVAIPSAILASILPISGFISSYIERINQQFIESRYLEYASELLEVGKFERARNIIISLENQKKLNTKTQYFSSKLASLEAEERGNNLEEAVDSLSILILLNKEPPIFFPNTASKNDLVDLYLSLIDVEIENGQYNNVSERIKAVRALLPPNIIAQREADILLRDAHLAILEQRFADADNTLANLVKRASNNSLFMGELRFLSGKSLMFQNKNQTALVEINASVEIFKQAGYKLGLMKAYNNLGFVYLSMKKRDLAIESHETSLSIAKELNIRRGVSRSNLNIAVIEKGNGNVSRAEELSLLALADFLDMKNQLGIFAAANNLISIYKDRGDLLSALKYAQLCFDTAKSLSDIRGIASAAGFVGDIKRQLGVREDSLYFNMISYVMYRHVSDVTKTAIVGDILTSLSMQGDSTEINGAVDKLKLFISGMGRPDVDIGELPVGVLTDGQGVSSGEAKGG</sequence>
<evidence type="ECO:0000256" key="2">
    <source>
        <dbReference type="SAM" id="Phobius"/>
    </source>
</evidence>
<dbReference type="SMART" id="SM00028">
    <property type="entry name" value="TPR"/>
    <property type="match status" value="2"/>
</dbReference>
<dbReference type="SUPFAM" id="SSF48452">
    <property type="entry name" value="TPR-like"/>
    <property type="match status" value="1"/>
</dbReference>
<dbReference type="PANTHER" id="PTHR10098">
    <property type="entry name" value="RAPSYN-RELATED"/>
    <property type="match status" value="1"/>
</dbReference>
<dbReference type="InterPro" id="IPR011990">
    <property type="entry name" value="TPR-like_helical_dom_sf"/>
</dbReference>
<dbReference type="Proteomes" id="UP000003250">
    <property type="component" value="Unassembled WGS sequence"/>
</dbReference>
<keyword evidence="2" id="KW-0812">Transmembrane</keyword>
<evidence type="ECO:0000256" key="1">
    <source>
        <dbReference type="PROSITE-ProRule" id="PRU00339"/>
    </source>
</evidence>
<organism evidence="3 4">
    <name type="scientific">Mesorhizobium alhagi CCNWXJ12-2</name>
    <dbReference type="NCBI Taxonomy" id="1107882"/>
    <lineage>
        <taxon>Bacteria</taxon>
        <taxon>Pseudomonadati</taxon>
        <taxon>Pseudomonadota</taxon>
        <taxon>Alphaproteobacteria</taxon>
        <taxon>Hyphomicrobiales</taxon>
        <taxon>Phyllobacteriaceae</taxon>
        <taxon>Allomesorhizobium</taxon>
    </lineage>
</organism>
<dbReference type="PROSITE" id="PS50005">
    <property type="entry name" value="TPR"/>
    <property type="match status" value="1"/>
</dbReference>
<evidence type="ECO:0000313" key="4">
    <source>
        <dbReference type="Proteomes" id="UP000003250"/>
    </source>
</evidence>
<keyword evidence="4" id="KW-1185">Reference proteome</keyword>
<keyword evidence="2" id="KW-0472">Membrane</keyword>
<dbReference type="PATRIC" id="fig|1107882.3.peg.2297"/>